<evidence type="ECO:0000313" key="5">
    <source>
        <dbReference type="Proteomes" id="UP000034704"/>
    </source>
</evidence>
<dbReference type="InterPro" id="IPR016047">
    <property type="entry name" value="M23ase_b-sheet_dom"/>
</dbReference>
<sequence length="424" mass="46480">MRTLFAQISIILAVLAGTFGSALLSSAQTAEELQEKIATQTSIIQKLEQEIQQYQGDITTLSAKKRTLKNAIAALDVTRKKLEAEIKITQTKVDTTDLRIRQLGSEISYKEDEIDARVAALREAILAIYESDEQSLAQVALSNESFSGLWSDLDALEQFSDTVKENVELVKALKQELEDKSKKQKVEKGKLVDLKDELGDRKKITEDNKKQTTKLLTQTSNQESKYQQILKEKLATKEALEKELREYESTLKFILDPTSIPPRGTKVFSAPLDKVFITQQFGKTSSSGRLYASGTHNGTDFRASVGTPVKSVLSGTIIGVGDTDLTCPGASYGKWVLVRHNNGLASLYAHFSLVKVANGQTVDTGEIIGYSGNSGYSTGPHLHLTVFAAAAVKVEKLPSKSCGGRTYTMPLAAINAYLDPMDYL</sequence>
<reference evidence="4 5" key="1">
    <citation type="journal article" date="2015" name="Nature">
        <title>rRNA introns, odd ribosomes, and small enigmatic genomes across a large radiation of phyla.</title>
        <authorList>
            <person name="Brown C.T."/>
            <person name="Hug L.A."/>
            <person name="Thomas B.C."/>
            <person name="Sharon I."/>
            <person name="Castelle C.J."/>
            <person name="Singh A."/>
            <person name="Wilkins M.J."/>
            <person name="Williams K.H."/>
            <person name="Banfield J.F."/>
        </authorList>
    </citation>
    <scope>NUCLEOTIDE SEQUENCE [LARGE SCALE GENOMIC DNA]</scope>
</reference>
<evidence type="ECO:0000313" key="4">
    <source>
        <dbReference type="EMBL" id="KKS47030.1"/>
    </source>
</evidence>
<keyword evidence="2" id="KW-0732">Signal</keyword>
<feature type="signal peptide" evidence="2">
    <location>
        <begin position="1"/>
        <end position="30"/>
    </location>
</feature>
<dbReference type="InterPro" id="IPR050570">
    <property type="entry name" value="Cell_wall_metabolism_enzyme"/>
</dbReference>
<dbReference type="PANTHER" id="PTHR21666">
    <property type="entry name" value="PEPTIDASE-RELATED"/>
    <property type="match status" value="1"/>
</dbReference>
<dbReference type="Gene3D" id="6.10.250.3150">
    <property type="match status" value="1"/>
</dbReference>
<dbReference type="PANTHER" id="PTHR21666:SF270">
    <property type="entry name" value="MUREIN HYDROLASE ACTIVATOR ENVC"/>
    <property type="match status" value="1"/>
</dbReference>
<dbReference type="EMBL" id="LCDG01000013">
    <property type="protein sequence ID" value="KKS47030.1"/>
    <property type="molecule type" value="Genomic_DNA"/>
</dbReference>
<feature type="domain" description="M23ase beta-sheet core" evidence="3">
    <location>
        <begin position="295"/>
        <end position="386"/>
    </location>
</feature>
<dbReference type="InterPro" id="IPR011055">
    <property type="entry name" value="Dup_hybrid_motif"/>
</dbReference>
<accession>A0A0G0ZE82</accession>
<gene>
    <name evidence="4" type="ORF">UV12_C0013G0013</name>
</gene>
<proteinExistence type="predicted"/>
<name>A0A0G0ZE82_9BACT</name>
<evidence type="ECO:0000256" key="2">
    <source>
        <dbReference type="SAM" id="SignalP"/>
    </source>
</evidence>
<dbReference type="STRING" id="1618756.UV12_C0013G0013"/>
<keyword evidence="1" id="KW-0175">Coiled coil</keyword>
<feature type="chain" id="PRO_5002535777" description="M23ase beta-sheet core domain-containing protein" evidence="2">
    <location>
        <begin position="31"/>
        <end position="424"/>
    </location>
</feature>
<evidence type="ECO:0000259" key="3">
    <source>
        <dbReference type="Pfam" id="PF01551"/>
    </source>
</evidence>
<organism evidence="4 5">
    <name type="scientific">Candidatus Nomurabacteria bacterium GW2011_GWC2_42_20</name>
    <dbReference type="NCBI Taxonomy" id="1618756"/>
    <lineage>
        <taxon>Bacteria</taxon>
        <taxon>Candidatus Nomuraibacteriota</taxon>
    </lineage>
</organism>
<dbReference type="Pfam" id="PF01551">
    <property type="entry name" value="Peptidase_M23"/>
    <property type="match status" value="1"/>
</dbReference>
<dbReference type="GO" id="GO:0004222">
    <property type="term" value="F:metalloendopeptidase activity"/>
    <property type="evidence" value="ECO:0007669"/>
    <property type="project" value="TreeGrafter"/>
</dbReference>
<protein>
    <recommendedName>
        <fullName evidence="3">M23ase beta-sheet core domain-containing protein</fullName>
    </recommendedName>
</protein>
<feature type="coiled-coil region" evidence="1">
    <location>
        <begin position="30"/>
        <end position="92"/>
    </location>
</feature>
<feature type="coiled-coil region" evidence="1">
    <location>
        <begin position="223"/>
        <end position="250"/>
    </location>
</feature>
<dbReference type="SUPFAM" id="SSF51261">
    <property type="entry name" value="Duplicated hybrid motif"/>
    <property type="match status" value="1"/>
</dbReference>
<dbReference type="Proteomes" id="UP000034704">
    <property type="component" value="Unassembled WGS sequence"/>
</dbReference>
<feature type="coiled-coil region" evidence="1">
    <location>
        <begin position="156"/>
        <end position="187"/>
    </location>
</feature>
<dbReference type="Gene3D" id="2.70.70.10">
    <property type="entry name" value="Glucose Permease (Domain IIA)"/>
    <property type="match status" value="1"/>
</dbReference>
<evidence type="ECO:0000256" key="1">
    <source>
        <dbReference type="SAM" id="Coils"/>
    </source>
</evidence>
<dbReference type="CDD" id="cd12797">
    <property type="entry name" value="M23_peptidase"/>
    <property type="match status" value="1"/>
</dbReference>
<comment type="caution">
    <text evidence="4">The sequence shown here is derived from an EMBL/GenBank/DDBJ whole genome shotgun (WGS) entry which is preliminary data.</text>
</comment>
<dbReference type="AlphaFoldDB" id="A0A0G0ZE82"/>